<evidence type="ECO:0000256" key="1">
    <source>
        <dbReference type="SAM" id="Phobius"/>
    </source>
</evidence>
<feature type="transmembrane region" description="Helical" evidence="1">
    <location>
        <begin position="36"/>
        <end position="61"/>
    </location>
</feature>
<dbReference type="InterPro" id="IPR024529">
    <property type="entry name" value="ECF_trnsprt_substrate-spec"/>
</dbReference>
<dbReference type="Gene3D" id="1.10.1760.20">
    <property type="match status" value="1"/>
</dbReference>
<feature type="transmembrane region" description="Helical" evidence="1">
    <location>
        <begin position="107"/>
        <end position="130"/>
    </location>
</feature>
<organism evidence="2 3">
    <name type="scientific">Tepidibacter hydrothermalis</name>
    <dbReference type="NCBI Taxonomy" id="3036126"/>
    <lineage>
        <taxon>Bacteria</taxon>
        <taxon>Bacillati</taxon>
        <taxon>Bacillota</taxon>
        <taxon>Clostridia</taxon>
        <taxon>Peptostreptococcales</taxon>
        <taxon>Peptostreptococcaceae</taxon>
        <taxon>Tepidibacter</taxon>
    </lineage>
</organism>
<keyword evidence="3" id="KW-1185">Reference proteome</keyword>
<keyword evidence="1" id="KW-0472">Membrane</keyword>
<reference evidence="2 3" key="1">
    <citation type="submission" date="2023-03" db="EMBL/GenBank/DDBJ databases">
        <title>Complete genome sequence of Tepidibacter sp. SWIR-1, isolated from a deep-sea hydrothermal vent.</title>
        <authorList>
            <person name="Li X."/>
        </authorList>
    </citation>
    <scope>NUCLEOTIDE SEQUENCE [LARGE SCALE GENOMIC DNA]</scope>
    <source>
        <strain evidence="2 3">SWIR-1</strain>
    </source>
</reference>
<dbReference type="EMBL" id="CP120733">
    <property type="protein sequence ID" value="WFD12402.1"/>
    <property type="molecule type" value="Genomic_DNA"/>
</dbReference>
<gene>
    <name evidence="2" type="ORF">P4S50_17355</name>
</gene>
<feature type="transmembrane region" description="Helical" evidence="1">
    <location>
        <begin position="150"/>
        <end position="174"/>
    </location>
</feature>
<proteinExistence type="predicted"/>
<evidence type="ECO:0000313" key="2">
    <source>
        <dbReference type="EMBL" id="WFD12402.1"/>
    </source>
</evidence>
<name>A0ABY8EKE8_9FIRM</name>
<sequence length="182" mass="19153">MTVIGMLGAVSIVLGMTPLGFIPIGPTKATIMHIPVIIAAMIEGPLVGAIVGLIFGIFSMIQSITSPTVISFVFWNPLVSVFPRILIGIVSYYSYVSVKKIVKNEALAVAVTGAVGTLTNTVGVLSMIYLLYGVRFVEAIGQDINSVGKIIMGIGITNGIPEMIVAILIVTGVMRGLKFISK</sequence>
<dbReference type="Pfam" id="PF12822">
    <property type="entry name" value="ECF_trnsprt"/>
    <property type="match status" value="1"/>
</dbReference>
<accession>A0ABY8EKE8</accession>
<protein>
    <submittedName>
        <fullName evidence="2">ECF transporter S component</fullName>
    </submittedName>
</protein>
<feature type="transmembrane region" description="Helical" evidence="1">
    <location>
        <begin position="73"/>
        <end position="95"/>
    </location>
</feature>
<dbReference type="Proteomes" id="UP001222800">
    <property type="component" value="Chromosome"/>
</dbReference>
<keyword evidence="1" id="KW-1133">Transmembrane helix</keyword>
<keyword evidence="1" id="KW-0812">Transmembrane</keyword>
<evidence type="ECO:0000313" key="3">
    <source>
        <dbReference type="Proteomes" id="UP001222800"/>
    </source>
</evidence>
<feature type="transmembrane region" description="Helical" evidence="1">
    <location>
        <begin position="6"/>
        <end position="24"/>
    </location>
</feature>